<dbReference type="SMART" id="SM00448">
    <property type="entry name" value="REC"/>
    <property type="match status" value="1"/>
</dbReference>
<dbReference type="GO" id="GO:0003677">
    <property type="term" value="F:DNA binding"/>
    <property type="evidence" value="ECO:0007669"/>
    <property type="project" value="UniProtKB-KW"/>
</dbReference>
<evidence type="ECO:0000259" key="3">
    <source>
        <dbReference type="PROSITE" id="PS50930"/>
    </source>
</evidence>
<dbReference type="SUPFAM" id="SSF52172">
    <property type="entry name" value="CheY-like"/>
    <property type="match status" value="1"/>
</dbReference>
<dbReference type="Gene3D" id="2.40.50.1020">
    <property type="entry name" value="LytTr DNA-binding domain"/>
    <property type="match status" value="1"/>
</dbReference>
<evidence type="ECO:0000259" key="2">
    <source>
        <dbReference type="PROSITE" id="PS50110"/>
    </source>
</evidence>
<sequence length="233" mass="27078">MMSIDCIIVEDEPLAMERMQQYVGKLPWLRLVASFDNGLDALVYLQTNKVDLVFLDINIGEISGIRLLETTSSKPEVIIITAYDEYAIKGFDLNVTDYLLKPYSLERFLQAVEKVRHNLQKPEPAAEKKFIFIKTEYRLEKLMLEDILYIEGMRDYRKIHLSDRRLLTLQTFKELEQDIPATVICRVHKSYMVNISRIDSIDREGIRMGNTLIPISDTYRKSFYQLLSGGGNQ</sequence>
<proteinExistence type="predicted"/>
<feature type="domain" description="Response regulatory" evidence="2">
    <location>
        <begin position="5"/>
        <end position="116"/>
    </location>
</feature>
<evidence type="ECO:0000313" key="5">
    <source>
        <dbReference type="Proteomes" id="UP000765802"/>
    </source>
</evidence>
<keyword evidence="5" id="KW-1185">Reference proteome</keyword>
<evidence type="ECO:0000256" key="1">
    <source>
        <dbReference type="PROSITE-ProRule" id="PRU00169"/>
    </source>
</evidence>
<dbReference type="PANTHER" id="PTHR37299">
    <property type="entry name" value="TRANSCRIPTIONAL REGULATOR-RELATED"/>
    <property type="match status" value="1"/>
</dbReference>
<feature type="modified residue" description="4-aspartylphosphate" evidence="1">
    <location>
        <position position="56"/>
    </location>
</feature>
<feature type="domain" description="HTH LytTR-type" evidence="3">
    <location>
        <begin position="131"/>
        <end position="229"/>
    </location>
</feature>
<dbReference type="SMART" id="SM00850">
    <property type="entry name" value="LytTR"/>
    <property type="match status" value="1"/>
</dbReference>
<dbReference type="Pfam" id="PF04397">
    <property type="entry name" value="LytTR"/>
    <property type="match status" value="1"/>
</dbReference>
<dbReference type="Pfam" id="PF00072">
    <property type="entry name" value="Response_reg"/>
    <property type="match status" value="1"/>
</dbReference>
<organism evidence="4 5">
    <name type="scientific">Flavihumibacter stibioxidans</name>
    <dbReference type="NCBI Taxonomy" id="1834163"/>
    <lineage>
        <taxon>Bacteria</taxon>
        <taxon>Pseudomonadati</taxon>
        <taxon>Bacteroidota</taxon>
        <taxon>Chitinophagia</taxon>
        <taxon>Chitinophagales</taxon>
        <taxon>Chitinophagaceae</taxon>
        <taxon>Flavihumibacter</taxon>
    </lineage>
</organism>
<dbReference type="PROSITE" id="PS50930">
    <property type="entry name" value="HTH_LYTTR"/>
    <property type="match status" value="1"/>
</dbReference>
<dbReference type="Proteomes" id="UP000765802">
    <property type="component" value="Unassembled WGS sequence"/>
</dbReference>
<reference evidence="4 5" key="1">
    <citation type="submission" date="2016-07" db="EMBL/GenBank/DDBJ databases">
        <title>Genome analysis of Flavihumibacter stibioxidans YS-17.</title>
        <authorList>
            <person name="Shi K."/>
            <person name="Han Y."/>
            <person name="Wang G."/>
        </authorList>
    </citation>
    <scope>NUCLEOTIDE SEQUENCE [LARGE SCALE GENOMIC DNA]</scope>
    <source>
        <strain evidence="4 5">YS-17</strain>
    </source>
</reference>
<accession>A0ABR7MEN7</accession>
<keyword evidence="4" id="KW-0238">DNA-binding</keyword>
<dbReference type="InterPro" id="IPR046947">
    <property type="entry name" value="LytR-like"/>
</dbReference>
<dbReference type="RefSeq" id="WP_222840229.1">
    <property type="nucleotide sequence ID" value="NZ_JBHULF010000005.1"/>
</dbReference>
<dbReference type="PROSITE" id="PS50110">
    <property type="entry name" value="RESPONSE_REGULATORY"/>
    <property type="match status" value="1"/>
</dbReference>
<comment type="caution">
    <text evidence="4">The sequence shown here is derived from an EMBL/GenBank/DDBJ whole genome shotgun (WGS) entry which is preliminary data.</text>
</comment>
<evidence type="ECO:0000313" key="4">
    <source>
        <dbReference type="EMBL" id="MBC6493043.1"/>
    </source>
</evidence>
<dbReference type="EMBL" id="MBUA01000030">
    <property type="protein sequence ID" value="MBC6493043.1"/>
    <property type="molecule type" value="Genomic_DNA"/>
</dbReference>
<dbReference type="PANTHER" id="PTHR37299:SF1">
    <property type="entry name" value="STAGE 0 SPORULATION PROTEIN A HOMOLOG"/>
    <property type="match status" value="1"/>
</dbReference>
<name>A0ABR7MEN7_9BACT</name>
<gene>
    <name evidence="4" type="ORF">BC349_18455</name>
</gene>
<dbReference type="Gene3D" id="3.40.50.2300">
    <property type="match status" value="1"/>
</dbReference>
<dbReference type="InterPro" id="IPR011006">
    <property type="entry name" value="CheY-like_superfamily"/>
</dbReference>
<dbReference type="InterPro" id="IPR001789">
    <property type="entry name" value="Sig_transdc_resp-reg_receiver"/>
</dbReference>
<dbReference type="InterPro" id="IPR007492">
    <property type="entry name" value="LytTR_DNA-bd_dom"/>
</dbReference>
<keyword evidence="1" id="KW-0597">Phosphoprotein</keyword>
<protein>
    <submittedName>
        <fullName evidence="4">DNA-binding response regulator</fullName>
    </submittedName>
</protein>